<dbReference type="InterPro" id="IPR050902">
    <property type="entry name" value="ABC_Transporter_SBP"/>
</dbReference>
<evidence type="ECO:0000313" key="6">
    <source>
        <dbReference type="Proteomes" id="UP001223586"/>
    </source>
</evidence>
<evidence type="ECO:0000256" key="1">
    <source>
        <dbReference type="ARBA" id="ARBA00008814"/>
    </source>
</evidence>
<organism evidence="5 6">
    <name type="scientific">Bacillus chungangensis</name>
    <dbReference type="NCBI Taxonomy" id="587633"/>
    <lineage>
        <taxon>Bacteria</taxon>
        <taxon>Bacillati</taxon>
        <taxon>Bacillota</taxon>
        <taxon>Bacilli</taxon>
        <taxon>Bacillales</taxon>
        <taxon>Bacillaceae</taxon>
        <taxon>Bacillus</taxon>
    </lineage>
</organism>
<dbReference type="PROSITE" id="PS50983">
    <property type="entry name" value="FE_B12_PBP"/>
    <property type="match status" value="1"/>
</dbReference>
<feature type="chain" id="PRO_5047257434" evidence="3">
    <location>
        <begin position="23"/>
        <end position="332"/>
    </location>
</feature>
<dbReference type="PANTHER" id="PTHR30535:SF34">
    <property type="entry name" value="MOLYBDATE-BINDING PROTEIN MOLA"/>
    <property type="match status" value="1"/>
</dbReference>
<proteinExistence type="inferred from homology"/>
<dbReference type="SUPFAM" id="SSF53807">
    <property type="entry name" value="Helical backbone' metal receptor"/>
    <property type="match status" value="1"/>
</dbReference>
<sequence>MKKYLSLIFTFMLAFSLAGCGAGNEKANTDSEKKEEKVEKEAENKEQQPDKIVLTDFTGREIELEKPAEKVALLSSGDMDLMMNLGGNIVGRPSSRGEVPEAVKDAEEIGNPHEPNFEKIVSVEADVLIANESFQRHIKTVESQGTKVILTSANSVDDIKKQIELYAQILQKEAKGEELIKQIDDQIDALKADKDGNKLKTLLVYGAPGTFLAALPNSLSGNILELAGGENIANEFPKRDDYPNYANLSAEKIIEKDPDIIFLITHGDAEAVKTAFEEEMSQNPAWTNLTAVQKERYVILPSHLFGSNPGMKIVDSITFMSDQLKEAANESN</sequence>
<accession>A0ABT9WYI2</accession>
<comment type="similarity">
    <text evidence="1">Belongs to the bacterial solute-binding protein 8 family.</text>
</comment>
<evidence type="ECO:0000256" key="3">
    <source>
        <dbReference type="SAM" id="SignalP"/>
    </source>
</evidence>
<evidence type="ECO:0000256" key="2">
    <source>
        <dbReference type="SAM" id="MobiDB-lite"/>
    </source>
</evidence>
<feature type="region of interest" description="Disordered" evidence="2">
    <location>
        <begin position="23"/>
        <end position="48"/>
    </location>
</feature>
<evidence type="ECO:0000259" key="4">
    <source>
        <dbReference type="PROSITE" id="PS50983"/>
    </source>
</evidence>
<dbReference type="InterPro" id="IPR002491">
    <property type="entry name" value="ABC_transptr_periplasmic_BD"/>
</dbReference>
<dbReference type="PROSITE" id="PS51257">
    <property type="entry name" value="PROKAR_LIPOPROTEIN"/>
    <property type="match status" value="1"/>
</dbReference>
<dbReference type="PANTHER" id="PTHR30535">
    <property type="entry name" value="VITAMIN B12-BINDING PROTEIN"/>
    <property type="match status" value="1"/>
</dbReference>
<feature type="compositionally biased region" description="Basic and acidic residues" evidence="2">
    <location>
        <begin position="27"/>
        <end position="48"/>
    </location>
</feature>
<dbReference type="Proteomes" id="UP001223586">
    <property type="component" value="Unassembled WGS sequence"/>
</dbReference>
<comment type="caution">
    <text evidence="5">The sequence shown here is derived from an EMBL/GenBank/DDBJ whole genome shotgun (WGS) entry which is preliminary data.</text>
</comment>
<reference evidence="5 6" key="1">
    <citation type="submission" date="2023-07" db="EMBL/GenBank/DDBJ databases">
        <title>Genomic Encyclopedia of Type Strains, Phase IV (KMG-IV): sequencing the most valuable type-strain genomes for metagenomic binning, comparative biology and taxonomic classification.</title>
        <authorList>
            <person name="Goeker M."/>
        </authorList>
    </citation>
    <scope>NUCLEOTIDE SEQUENCE [LARGE SCALE GENOMIC DNA]</scope>
    <source>
        <strain evidence="5 6">DSM 23837</strain>
    </source>
</reference>
<keyword evidence="3" id="KW-0732">Signal</keyword>
<keyword evidence="6" id="KW-1185">Reference proteome</keyword>
<evidence type="ECO:0000313" key="5">
    <source>
        <dbReference type="EMBL" id="MDQ0178357.1"/>
    </source>
</evidence>
<feature type="domain" description="Fe/B12 periplasmic-binding" evidence="4">
    <location>
        <begin position="70"/>
        <end position="328"/>
    </location>
</feature>
<dbReference type="RefSeq" id="WP_307233105.1">
    <property type="nucleotide sequence ID" value="NZ_JAUSTT010000041.1"/>
</dbReference>
<dbReference type="Gene3D" id="3.40.50.1980">
    <property type="entry name" value="Nitrogenase molybdenum iron protein domain"/>
    <property type="match status" value="2"/>
</dbReference>
<dbReference type="EMBL" id="JAUSTT010000041">
    <property type="protein sequence ID" value="MDQ0178357.1"/>
    <property type="molecule type" value="Genomic_DNA"/>
</dbReference>
<name>A0ABT9WYI2_9BACI</name>
<feature type="signal peptide" evidence="3">
    <location>
        <begin position="1"/>
        <end position="22"/>
    </location>
</feature>
<protein>
    <submittedName>
        <fullName evidence="5">Iron complex transport system substrate-binding protein</fullName>
    </submittedName>
</protein>
<dbReference type="Pfam" id="PF01497">
    <property type="entry name" value="Peripla_BP_2"/>
    <property type="match status" value="1"/>
</dbReference>
<gene>
    <name evidence="5" type="ORF">J2S08_004262</name>
</gene>